<sequence length="269" mass="31589">MFHRITGSHNERHTADPANSELKVKELREALGPLTGRSLRYCTDACLRRYLEARNWNVGKAKIMLEESLEWRAAYRPEDLRWCDVSKDAETGKLFRADFHDRHGRTVLIMTPGKQNLTAMDDHLKLVVYSFENAIFHLPEGQEQMVWLIDFTGWSLYCVPLKASKDFMNTLQNHYPERLAMCFLYNPPRIFHTTFKIAKYFMDAKTFEKIKFVYPKDEESVELMKTYFDAKNLPAEFGGEATLKYDHEEYSRQMAEDDVKLAAYWALET</sequence>
<evidence type="ECO:0000256" key="1">
    <source>
        <dbReference type="SAM" id="MobiDB-lite"/>
    </source>
</evidence>
<dbReference type="AlphaFoldDB" id="A0A7N0TPR3"/>
<dbReference type="SUPFAM" id="SSF52087">
    <property type="entry name" value="CRAL/TRIO domain"/>
    <property type="match status" value="1"/>
</dbReference>
<feature type="domain" description="CRAL-TRIO" evidence="2">
    <location>
        <begin position="82"/>
        <end position="245"/>
    </location>
</feature>
<dbReference type="EnsemblPlants" id="Kaladp0042s0023.1.v1.1">
    <property type="protein sequence ID" value="Kaladp0042s0023.1.v1.1"/>
    <property type="gene ID" value="Kaladp0042s0023.v1.1"/>
</dbReference>
<dbReference type="EnsemblPlants" id="Kaladp0042s0023.3.v1.1">
    <property type="protein sequence ID" value="Kaladp0042s0023.3.v1.1"/>
    <property type="gene ID" value="Kaladp0042s0023.v1.1"/>
</dbReference>
<dbReference type="Gramene" id="Kaladp0042s0023.1.v1.1">
    <property type="protein sequence ID" value="Kaladp0042s0023.1.v1.1"/>
    <property type="gene ID" value="Kaladp0042s0023.v1.1"/>
</dbReference>
<dbReference type="SMART" id="SM01100">
    <property type="entry name" value="CRAL_TRIO_N"/>
    <property type="match status" value="1"/>
</dbReference>
<dbReference type="PROSITE" id="PS50191">
    <property type="entry name" value="CRAL_TRIO"/>
    <property type="match status" value="1"/>
</dbReference>
<protein>
    <recommendedName>
        <fullName evidence="2">CRAL-TRIO domain-containing protein</fullName>
    </recommendedName>
</protein>
<dbReference type="PANTHER" id="PTHR45824:SF22">
    <property type="entry name" value="SEC14P-LIKE PHOSPHATIDYLINOSITOL TRANSFER FAMILY PROTEIN"/>
    <property type="match status" value="1"/>
</dbReference>
<dbReference type="OMA" id="ISHKDHE"/>
<dbReference type="SMART" id="SM00516">
    <property type="entry name" value="SEC14"/>
    <property type="match status" value="1"/>
</dbReference>
<evidence type="ECO:0000313" key="3">
    <source>
        <dbReference type="EnsemblPlants" id="Kaladp0042s0023.1.v1.1"/>
    </source>
</evidence>
<dbReference type="InterPro" id="IPR052578">
    <property type="entry name" value="PI_Transfer_CRAL-TRIO"/>
</dbReference>
<dbReference type="InterPro" id="IPR036865">
    <property type="entry name" value="CRAL-TRIO_dom_sf"/>
</dbReference>
<organism evidence="3 4">
    <name type="scientific">Kalanchoe fedtschenkoi</name>
    <name type="common">Lavender scallops</name>
    <name type="synonym">South American air plant</name>
    <dbReference type="NCBI Taxonomy" id="63787"/>
    <lineage>
        <taxon>Eukaryota</taxon>
        <taxon>Viridiplantae</taxon>
        <taxon>Streptophyta</taxon>
        <taxon>Embryophyta</taxon>
        <taxon>Tracheophyta</taxon>
        <taxon>Spermatophyta</taxon>
        <taxon>Magnoliopsida</taxon>
        <taxon>eudicotyledons</taxon>
        <taxon>Gunneridae</taxon>
        <taxon>Pentapetalae</taxon>
        <taxon>Saxifragales</taxon>
        <taxon>Crassulaceae</taxon>
        <taxon>Kalanchoe</taxon>
    </lineage>
</organism>
<keyword evidence="4" id="KW-1185">Reference proteome</keyword>
<accession>A0A7N0TPR3</accession>
<dbReference type="Gramene" id="Kaladp0042s0023.3.v1.1">
    <property type="protein sequence ID" value="Kaladp0042s0023.3.v1.1"/>
    <property type="gene ID" value="Kaladp0042s0023.v1.1"/>
</dbReference>
<dbReference type="InterPro" id="IPR011074">
    <property type="entry name" value="CRAL/TRIO_N_dom"/>
</dbReference>
<name>A0A7N0TPR3_KALFE</name>
<dbReference type="InterPro" id="IPR001251">
    <property type="entry name" value="CRAL-TRIO_dom"/>
</dbReference>
<dbReference type="Pfam" id="PF00650">
    <property type="entry name" value="CRAL_TRIO"/>
    <property type="match status" value="1"/>
</dbReference>
<dbReference type="CDD" id="cd00170">
    <property type="entry name" value="SEC14"/>
    <property type="match status" value="1"/>
</dbReference>
<dbReference type="Proteomes" id="UP000594263">
    <property type="component" value="Unplaced"/>
</dbReference>
<dbReference type="Pfam" id="PF03765">
    <property type="entry name" value="CRAL_TRIO_N"/>
    <property type="match status" value="1"/>
</dbReference>
<evidence type="ECO:0000313" key="4">
    <source>
        <dbReference type="Proteomes" id="UP000594263"/>
    </source>
</evidence>
<dbReference type="Gene3D" id="3.40.525.10">
    <property type="entry name" value="CRAL-TRIO lipid binding domain"/>
    <property type="match status" value="1"/>
</dbReference>
<reference evidence="3" key="1">
    <citation type="submission" date="2021-01" db="UniProtKB">
        <authorList>
            <consortium name="EnsemblPlants"/>
        </authorList>
    </citation>
    <scope>IDENTIFICATION</scope>
</reference>
<dbReference type="InterPro" id="IPR036273">
    <property type="entry name" value="CRAL/TRIO_N_dom_sf"/>
</dbReference>
<dbReference type="Gramene" id="Kaladp0042s0023.2.v1.1">
    <property type="protein sequence ID" value="Kaladp0042s0023.2.v1.1"/>
    <property type="gene ID" value="Kaladp0042s0023.v1.1"/>
</dbReference>
<dbReference type="SUPFAM" id="SSF46938">
    <property type="entry name" value="CRAL/TRIO N-terminal domain"/>
    <property type="match status" value="1"/>
</dbReference>
<dbReference type="GO" id="GO:0008526">
    <property type="term" value="F:phosphatidylinositol transfer activity"/>
    <property type="evidence" value="ECO:0007669"/>
    <property type="project" value="TreeGrafter"/>
</dbReference>
<dbReference type="EnsemblPlants" id="Kaladp0042s0023.2.v1.1">
    <property type="protein sequence ID" value="Kaladp0042s0023.2.v1.1"/>
    <property type="gene ID" value="Kaladp0042s0023.v1.1"/>
</dbReference>
<feature type="region of interest" description="Disordered" evidence="1">
    <location>
        <begin position="1"/>
        <end position="20"/>
    </location>
</feature>
<proteinExistence type="predicted"/>
<evidence type="ECO:0000259" key="2">
    <source>
        <dbReference type="PROSITE" id="PS50191"/>
    </source>
</evidence>
<dbReference type="PANTHER" id="PTHR45824">
    <property type="entry name" value="GH16843P"/>
    <property type="match status" value="1"/>
</dbReference>